<evidence type="ECO:0000256" key="1">
    <source>
        <dbReference type="ARBA" id="ARBA00004613"/>
    </source>
</evidence>
<comment type="subcellular location">
    <subcellularLocation>
        <location evidence="1">Secreted</location>
    </subcellularLocation>
</comment>
<dbReference type="InterPro" id="IPR000742">
    <property type="entry name" value="EGF"/>
</dbReference>
<proteinExistence type="predicted"/>
<dbReference type="PROSITE" id="PS51864">
    <property type="entry name" value="ASTACIN"/>
    <property type="match status" value="1"/>
</dbReference>
<dbReference type="InterPro" id="IPR006026">
    <property type="entry name" value="Peptidase_Metallo"/>
</dbReference>
<reference evidence="13" key="1">
    <citation type="submission" date="2022-10" db="EMBL/GenBank/DDBJ databases">
        <title>Genome assembly of Pristionchus species.</title>
        <authorList>
            <person name="Yoshida K."/>
            <person name="Sommer R.J."/>
        </authorList>
    </citation>
    <scope>NUCLEOTIDE SEQUENCE [LARGE SCALE GENOMIC DNA]</scope>
    <source>
        <strain evidence="13">RS5460</strain>
    </source>
</reference>
<evidence type="ECO:0000256" key="9">
    <source>
        <dbReference type="PROSITE-ProRule" id="PRU01211"/>
    </source>
</evidence>
<feature type="binding site" evidence="9">
    <location>
        <position position="214"/>
    </location>
    <ligand>
        <name>Zn(2+)</name>
        <dbReference type="ChEBI" id="CHEBI:29105"/>
        <note>catalytic</note>
    </ligand>
</feature>
<dbReference type="InterPro" id="IPR034035">
    <property type="entry name" value="Astacin-like_dom"/>
</dbReference>
<organism evidence="12 13">
    <name type="scientific">Pristionchus mayeri</name>
    <dbReference type="NCBI Taxonomy" id="1317129"/>
    <lineage>
        <taxon>Eukaryota</taxon>
        <taxon>Metazoa</taxon>
        <taxon>Ecdysozoa</taxon>
        <taxon>Nematoda</taxon>
        <taxon>Chromadorea</taxon>
        <taxon>Rhabditida</taxon>
        <taxon>Rhabditina</taxon>
        <taxon>Diplogasteromorpha</taxon>
        <taxon>Diplogasteroidea</taxon>
        <taxon>Neodiplogasteridae</taxon>
        <taxon>Pristionchus</taxon>
    </lineage>
</organism>
<comment type="cofactor">
    <cofactor evidence="9 10">
        <name>Zn(2+)</name>
        <dbReference type="ChEBI" id="CHEBI:29105"/>
    </cofactor>
    <text evidence="9 10">Binds 1 zinc ion per subunit.</text>
</comment>
<evidence type="ECO:0000256" key="2">
    <source>
        <dbReference type="ARBA" id="ARBA00022525"/>
    </source>
</evidence>
<dbReference type="PANTHER" id="PTHR10127:SF814">
    <property type="entry name" value="MEPRIN A SUBUNIT BETA"/>
    <property type="match status" value="1"/>
</dbReference>
<feature type="domain" description="Peptidase M12A" evidence="11">
    <location>
        <begin position="111"/>
        <end position="309"/>
    </location>
</feature>
<feature type="binding site" evidence="9">
    <location>
        <position position="204"/>
    </location>
    <ligand>
        <name>Zn(2+)</name>
        <dbReference type="ChEBI" id="CHEBI:29105"/>
        <note>catalytic</note>
    </ligand>
</feature>
<feature type="signal peptide" evidence="10">
    <location>
        <begin position="1"/>
        <end position="25"/>
    </location>
</feature>
<feature type="active site" evidence="9">
    <location>
        <position position="205"/>
    </location>
</feature>
<dbReference type="Proteomes" id="UP001328107">
    <property type="component" value="Unassembled WGS sequence"/>
</dbReference>
<dbReference type="InterPro" id="IPR001506">
    <property type="entry name" value="Peptidase_M12A"/>
</dbReference>
<keyword evidence="4 10" id="KW-0732">Signal</keyword>
<dbReference type="GO" id="GO:0005576">
    <property type="term" value="C:extracellular region"/>
    <property type="evidence" value="ECO:0007669"/>
    <property type="project" value="UniProtKB-SubCell"/>
</dbReference>
<dbReference type="GO" id="GO:0008270">
    <property type="term" value="F:zinc ion binding"/>
    <property type="evidence" value="ECO:0007669"/>
    <property type="project" value="UniProtKB-UniRule"/>
</dbReference>
<evidence type="ECO:0000313" key="12">
    <source>
        <dbReference type="EMBL" id="GMR62953.1"/>
    </source>
</evidence>
<dbReference type="SUPFAM" id="SSF55486">
    <property type="entry name" value="Metalloproteases ('zincins'), catalytic domain"/>
    <property type="match status" value="1"/>
</dbReference>
<dbReference type="AlphaFoldDB" id="A0AAN5IE19"/>
<keyword evidence="5 9" id="KW-0862">Zinc</keyword>
<dbReference type="PROSITE" id="PS01186">
    <property type="entry name" value="EGF_2"/>
    <property type="match status" value="1"/>
</dbReference>
<keyword evidence="9 10" id="KW-0378">Hydrolase</keyword>
<evidence type="ECO:0000256" key="5">
    <source>
        <dbReference type="ARBA" id="ARBA00022833"/>
    </source>
</evidence>
<dbReference type="PRINTS" id="PR00480">
    <property type="entry name" value="ASTACIN"/>
</dbReference>
<evidence type="ECO:0000256" key="3">
    <source>
        <dbReference type="ARBA" id="ARBA00022723"/>
    </source>
</evidence>
<dbReference type="CDD" id="cd04280">
    <property type="entry name" value="ZnMc_astacin_like"/>
    <property type="match status" value="1"/>
</dbReference>
<keyword evidence="13" id="KW-1185">Reference proteome</keyword>
<dbReference type="InterPro" id="IPR017050">
    <property type="entry name" value="Metallopeptidase_nem"/>
</dbReference>
<keyword evidence="3 9" id="KW-0479">Metal-binding</keyword>
<evidence type="ECO:0000256" key="10">
    <source>
        <dbReference type="RuleBase" id="RU361183"/>
    </source>
</evidence>
<dbReference type="PIRSF" id="PIRSF036365">
    <property type="entry name" value="Astacin_nematoda"/>
    <property type="match status" value="1"/>
</dbReference>
<feature type="chain" id="PRO_5042665939" description="Metalloendopeptidase" evidence="10">
    <location>
        <begin position="26"/>
        <end position="465"/>
    </location>
</feature>
<name>A0AAN5IE19_9BILA</name>
<evidence type="ECO:0000259" key="11">
    <source>
        <dbReference type="PROSITE" id="PS51864"/>
    </source>
</evidence>
<dbReference type="GO" id="GO:0006508">
    <property type="term" value="P:proteolysis"/>
    <property type="evidence" value="ECO:0007669"/>
    <property type="project" value="UniProtKB-KW"/>
</dbReference>
<comment type="caution">
    <text evidence="9">Lacks conserved residue(s) required for the propagation of feature annotation.</text>
</comment>
<dbReference type="GO" id="GO:0004222">
    <property type="term" value="F:metalloendopeptidase activity"/>
    <property type="evidence" value="ECO:0007669"/>
    <property type="project" value="UniProtKB-UniRule"/>
</dbReference>
<evidence type="ECO:0000256" key="8">
    <source>
        <dbReference type="ARBA" id="ARBA00023180"/>
    </source>
</evidence>
<keyword evidence="8" id="KW-0325">Glycoprotein</keyword>
<dbReference type="PANTHER" id="PTHR10127">
    <property type="entry name" value="DISCOIDIN, CUB, EGF, LAMININ , AND ZINC METALLOPROTEASE DOMAIN CONTAINING"/>
    <property type="match status" value="1"/>
</dbReference>
<dbReference type="EMBL" id="BTRK01000006">
    <property type="protein sequence ID" value="GMR62953.1"/>
    <property type="molecule type" value="Genomic_DNA"/>
</dbReference>
<sequence>GRVPNPAGKTMRLITGCLLFVVVATQEIAYDPPRMVDEVAIDPVFLNDEPKLVNDPIIMEDPELVNEPEMVDEPELVNDPIVLDEPAMVDEPEMVDEPSDILTEPLEEGRRFKRQAEVNRAWPNGVIPISFSSTYPDKQKASAEAGMKRWEANTCVRFRRNDVSSKDRVEIVNGASCQSYVGRYGGRQTVILGPACNGISTSAHELGHALGLQHMQTRADRDTYVTLQTGNINRGTFDLNFKVEATAQNLSVPYDITSIMHYQPYDFASNTQLPSIVPKSMFAEYSKCMGNYEPSFYDYLRVNKLYKCDQKCASYGTQCSNNGVMDVNNCNQCLCPAGWGGKTCSENPAGSTTLTPTGSWQQIQTTIGNPQDDQLAEFSYKHLVITAPAGRKVEARIDYMWAGDSAGCKFGGIEIFEKQDTRITPPRVCKMADAKSWYRSPSQRMYIRLYNRFSQLTAHISYRYI</sequence>
<comment type="caution">
    <text evidence="12">The sequence shown here is derived from an EMBL/GenBank/DDBJ whole genome shotgun (WGS) entry which is preliminary data.</text>
</comment>
<evidence type="ECO:0000313" key="13">
    <source>
        <dbReference type="Proteomes" id="UP001328107"/>
    </source>
</evidence>
<feature type="binding site" evidence="9">
    <location>
        <position position="208"/>
    </location>
    <ligand>
        <name>Zn(2+)</name>
        <dbReference type="ChEBI" id="CHEBI:29105"/>
        <note>catalytic</note>
    </ligand>
</feature>
<gene>
    <name evidence="12" type="ORF">PMAYCL1PPCAC_33148</name>
</gene>
<keyword evidence="6 9" id="KW-0482">Metalloprotease</keyword>
<evidence type="ECO:0000256" key="4">
    <source>
        <dbReference type="ARBA" id="ARBA00022729"/>
    </source>
</evidence>
<accession>A0AAN5IE19</accession>
<dbReference type="InterPro" id="IPR024079">
    <property type="entry name" value="MetalloPept_cat_dom_sf"/>
</dbReference>
<protein>
    <recommendedName>
        <fullName evidence="10">Metalloendopeptidase</fullName>
        <ecNumber evidence="10">3.4.24.-</ecNumber>
    </recommendedName>
</protein>
<evidence type="ECO:0000256" key="6">
    <source>
        <dbReference type="ARBA" id="ARBA00023049"/>
    </source>
</evidence>
<dbReference type="PROSITE" id="PS00022">
    <property type="entry name" value="EGF_1"/>
    <property type="match status" value="1"/>
</dbReference>
<dbReference type="FunFam" id="3.40.390.10:FF:000062">
    <property type="entry name" value="Zinc metalloproteinase"/>
    <property type="match status" value="1"/>
</dbReference>
<feature type="non-terminal residue" evidence="12">
    <location>
        <position position="465"/>
    </location>
</feature>
<dbReference type="GO" id="GO:0018996">
    <property type="term" value="P:molting cycle, collagen and cuticulin-based cuticle"/>
    <property type="evidence" value="ECO:0007669"/>
    <property type="project" value="InterPro"/>
</dbReference>
<dbReference type="SMART" id="SM00235">
    <property type="entry name" value="ZnMc"/>
    <property type="match status" value="1"/>
</dbReference>
<keyword evidence="9 10" id="KW-0645">Protease</keyword>
<dbReference type="Gene3D" id="3.40.390.10">
    <property type="entry name" value="Collagenase (Catalytic Domain)"/>
    <property type="match status" value="1"/>
</dbReference>
<dbReference type="Pfam" id="PF01400">
    <property type="entry name" value="Astacin"/>
    <property type="match status" value="1"/>
</dbReference>
<keyword evidence="7" id="KW-1015">Disulfide bond</keyword>
<feature type="non-terminal residue" evidence="12">
    <location>
        <position position="1"/>
    </location>
</feature>
<evidence type="ECO:0000256" key="7">
    <source>
        <dbReference type="ARBA" id="ARBA00023157"/>
    </source>
</evidence>
<keyword evidence="2" id="KW-0964">Secreted</keyword>
<dbReference type="EC" id="3.4.24.-" evidence="10"/>